<dbReference type="InterPro" id="IPR050237">
    <property type="entry name" value="ATP-dep_AMP-bd_enzyme"/>
</dbReference>
<gene>
    <name evidence="3" type="ORF">EYC82_06150</name>
</gene>
<dbReference type="GO" id="GO:0016874">
    <property type="term" value="F:ligase activity"/>
    <property type="evidence" value="ECO:0007669"/>
    <property type="project" value="UniProtKB-KW"/>
</dbReference>
<dbReference type="InterPro" id="IPR025110">
    <property type="entry name" value="AMP-bd_C"/>
</dbReference>
<dbReference type="Proteomes" id="UP001143304">
    <property type="component" value="Unassembled WGS sequence"/>
</dbReference>
<evidence type="ECO:0000259" key="1">
    <source>
        <dbReference type="Pfam" id="PF00501"/>
    </source>
</evidence>
<name>A0ABT3T3S0_9GAMM</name>
<organism evidence="3 4">
    <name type="scientific">Candidatus Marimicrobium litorale</name>
    <dbReference type="NCBI Taxonomy" id="2518991"/>
    <lineage>
        <taxon>Bacteria</taxon>
        <taxon>Pseudomonadati</taxon>
        <taxon>Pseudomonadota</taxon>
        <taxon>Gammaproteobacteria</taxon>
        <taxon>Cellvibrionales</taxon>
        <taxon>Halieaceae</taxon>
        <taxon>Marimicrobium</taxon>
    </lineage>
</organism>
<dbReference type="Pfam" id="PF13193">
    <property type="entry name" value="AMP-binding_C"/>
    <property type="match status" value="1"/>
</dbReference>
<dbReference type="EMBL" id="SHNO01000001">
    <property type="protein sequence ID" value="MCX2976931.1"/>
    <property type="molecule type" value="Genomic_DNA"/>
</dbReference>
<dbReference type="Gene3D" id="3.30.300.30">
    <property type="match status" value="1"/>
</dbReference>
<keyword evidence="3" id="KW-0436">Ligase</keyword>
<reference evidence="3" key="1">
    <citation type="submission" date="2019-02" db="EMBL/GenBank/DDBJ databases">
        <authorList>
            <person name="Li S.-H."/>
        </authorList>
    </citation>
    <scope>NUCLEOTIDE SEQUENCE</scope>
    <source>
        <strain evidence="3">IMCC11814</strain>
    </source>
</reference>
<dbReference type="Pfam" id="PF00501">
    <property type="entry name" value="AMP-binding"/>
    <property type="match status" value="1"/>
</dbReference>
<dbReference type="Gene3D" id="3.40.50.12780">
    <property type="entry name" value="N-terminal domain of ligase-like"/>
    <property type="match status" value="1"/>
</dbReference>
<dbReference type="RefSeq" id="WP_279248672.1">
    <property type="nucleotide sequence ID" value="NZ_SHNO01000001.1"/>
</dbReference>
<accession>A0ABT3T3S0</accession>
<evidence type="ECO:0000259" key="2">
    <source>
        <dbReference type="Pfam" id="PF13193"/>
    </source>
</evidence>
<evidence type="ECO:0000313" key="3">
    <source>
        <dbReference type="EMBL" id="MCX2976931.1"/>
    </source>
</evidence>
<dbReference type="InterPro" id="IPR045851">
    <property type="entry name" value="AMP-bd_C_sf"/>
</dbReference>
<proteinExistence type="predicted"/>
<dbReference type="InterPro" id="IPR000873">
    <property type="entry name" value="AMP-dep_synth/lig_dom"/>
</dbReference>
<dbReference type="PANTHER" id="PTHR43767:SF1">
    <property type="entry name" value="NONRIBOSOMAL PEPTIDE SYNTHASE PES1 (EUROFUNG)-RELATED"/>
    <property type="match status" value="1"/>
</dbReference>
<sequence>MPLYRQFKTLDDISSYHAAERPEHSAFLFGNRVTTYGELDRYAKQVANGLSELVEAGQRVAVLAKNCDVFFELLLGASKCGVVLVGVNWRLAAPEVEYIVNDSETRVLFIASGFLPLLESIRPQLPLLEKVVVIEGDGAESYHRWRDIQSEYEISRSPSGEDTVIQLYTSGTTGRPKGVQISSAALLAQREAECRLGGWQLSGPEDVILVAMPLFHIGGTATGLISLYNGAKAVLVEEVDPAEIIVLLESEKVTRTFLVPAAIQLLLDNPACRPEVFASLNILLYGASPIPSALLQRALKVMGCGFAQIYGMTETAGSMTVLEPRDHSDPDARKMASCGRPYPGVEIAIADEYDNVLPPDTVGEILIKGSSLMNGYWRRPEATAETLRDGWLHSGDAGYLDQEGFLYIYDRVKDMIVSGGENVYPAEVESALYEHAAVQDVAVVGVPSDKWGEAVKAVIVKKEGASVSEAELISFARQKIAGYKVPKSVDFTDLLPRNASGKLLKKDIRAPYWKGMNRQIN</sequence>
<dbReference type="SUPFAM" id="SSF56801">
    <property type="entry name" value="Acetyl-CoA synthetase-like"/>
    <property type="match status" value="1"/>
</dbReference>
<evidence type="ECO:0000313" key="4">
    <source>
        <dbReference type="Proteomes" id="UP001143304"/>
    </source>
</evidence>
<feature type="domain" description="AMP-dependent synthetase/ligase" evidence="1">
    <location>
        <begin position="17"/>
        <end position="377"/>
    </location>
</feature>
<dbReference type="CDD" id="cd17631">
    <property type="entry name" value="FACL_FadD13-like"/>
    <property type="match status" value="1"/>
</dbReference>
<dbReference type="InterPro" id="IPR042099">
    <property type="entry name" value="ANL_N_sf"/>
</dbReference>
<dbReference type="PANTHER" id="PTHR43767">
    <property type="entry name" value="LONG-CHAIN-FATTY-ACID--COA LIGASE"/>
    <property type="match status" value="1"/>
</dbReference>
<comment type="caution">
    <text evidence="3">The sequence shown here is derived from an EMBL/GenBank/DDBJ whole genome shotgun (WGS) entry which is preliminary data.</text>
</comment>
<protein>
    <submittedName>
        <fullName evidence="3">Fatty acid--CoA ligase</fullName>
    </submittedName>
</protein>
<dbReference type="NCBIfam" id="NF004837">
    <property type="entry name" value="PRK06187.1"/>
    <property type="match status" value="1"/>
</dbReference>
<keyword evidence="4" id="KW-1185">Reference proteome</keyword>
<feature type="domain" description="AMP-binding enzyme C-terminal" evidence="2">
    <location>
        <begin position="427"/>
        <end position="502"/>
    </location>
</feature>